<dbReference type="SMART" id="SM00102">
    <property type="entry name" value="ADF"/>
    <property type="match status" value="1"/>
</dbReference>
<evidence type="ECO:0000256" key="2">
    <source>
        <dbReference type="ARBA" id="ARBA00022490"/>
    </source>
</evidence>
<keyword evidence="3" id="KW-0009">Actin-binding</keyword>
<evidence type="ECO:0000256" key="4">
    <source>
        <dbReference type="ARBA" id="ARBA00023212"/>
    </source>
</evidence>
<accession>A0A0A1TVU0</accession>
<name>A0A0A1TVU0_ENTIV</name>
<evidence type="ECO:0000313" key="8">
    <source>
        <dbReference type="EMBL" id="ELP84551.1"/>
    </source>
</evidence>
<feature type="domain" description="ADF-H" evidence="7">
    <location>
        <begin position="3"/>
        <end position="135"/>
    </location>
</feature>
<gene>
    <name evidence="8" type="ORF">EIN_170860</name>
</gene>
<dbReference type="SUPFAM" id="SSF55753">
    <property type="entry name" value="Actin depolymerizing proteins"/>
    <property type="match status" value="1"/>
</dbReference>
<evidence type="ECO:0000259" key="7">
    <source>
        <dbReference type="PROSITE" id="PS51263"/>
    </source>
</evidence>
<dbReference type="GO" id="GO:0030427">
    <property type="term" value="C:site of polarized growth"/>
    <property type="evidence" value="ECO:0007669"/>
    <property type="project" value="TreeGrafter"/>
</dbReference>
<protein>
    <recommendedName>
        <fullName evidence="6">Coactosin</fullName>
    </recommendedName>
</protein>
<dbReference type="EMBL" id="KB207112">
    <property type="protein sequence ID" value="ELP84551.1"/>
    <property type="molecule type" value="Genomic_DNA"/>
</dbReference>
<dbReference type="RefSeq" id="XP_004183897.1">
    <property type="nucleotide sequence ID" value="XM_004183849.1"/>
</dbReference>
<dbReference type="PANTHER" id="PTHR10829:SF25">
    <property type="entry name" value="DREBRIN-LIKE PROTEIN"/>
    <property type="match status" value="1"/>
</dbReference>
<dbReference type="CDD" id="cd11282">
    <property type="entry name" value="ADF_coactosin_like"/>
    <property type="match status" value="1"/>
</dbReference>
<dbReference type="AlphaFoldDB" id="A0A0A1TVU0"/>
<dbReference type="Gene3D" id="3.40.20.10">
    <property type="entry name" value="Severin"/>
    <property type="match status" value="1"/>
</dbReference>
<evidence type="ECO:0000256" key="5">
    <source>
        <dbReference type="ARBA" id="ARBA00038052"/>
    </source>
</evidence>
<keyword evidence="2" id="KW-0963">Cytoplasm</keyword>
<keyword evidence="4" id="KW-0206">Cytoskeleton</keyword>
<comment type="similarity">
    <text evidence="5">Belongs to the actin-binding proteins ADF family. Coactosin subfamily.</text>
</comment>
<dbReference type="Proteomes" id="UP000014680">
    <property type="component" value="Unassembled WGS sequence"/>
</dbReference>
<dbReference type="GO" id="GO:0030833">
    <property type="term" value="P:regulation of actin filament polymerization"/>
    <property type="evidence" value="ECO:0007669"/>
    <property type="project" value="TreeGrafter"/>
</dbReference>
<proteinExistence type="inferred from homology"/>
<reference evidence="8 9" key="1">
    <citation type="submission" date="2012-10" db="EMBL/GenBank/DDBJ databases">
        <authorList>
            <person name="Zafar N."/>
            <person name="Inman J."/>
            <person name="Hall N."/>
            <person name="Lorenzi H."/>
            <person name="Caler E."/>
        </authorList>
    </citation>
    <scope>NUCLEOTIDE SEQUENCE [LARGE SCALE GENOMIC DNA]</scope>
    <source>
        <strain evidence="8 9">IP1</strain>
    </source>
</reference>
<sequence>MEANIVNEEEFQNIMKEIRANKPEKNWVCLTYEAPKSKNLVVAGSGDKGVDEMKGIFQENQIYFGFVRETDQIDDSVTIKFAFINYIGDKSPRLQKAGVGMHRSSIQDKFGQFHVSHMCSDVNDVSDKIIIEKIRNASGSAVHVL</sequence>
<evidence type="ECO:0000256" key="3">
    <source>
        <dbReference type="ARBA" id="ARBA00023203"/>
    </source>
</evidence>
<dbReference type="GO" id="GO:0030864">
    <property type="term" value="C:cortical actin cytoskeleton"/>
    <property type="evidence" value="ECO:0007669"/>
    <property type="project" value="TreeGrafter"/>
</dbReference>
<evidence type="ECO:0000256" key="1">
    <source>
        <dbReference type="ARBA" id="ARBA00004245"/>
    </source>
</evidence>
<dbReference type="GO" id="GO:0051015">
    <property type="term" value="F:actin filament binding"/>
    <property type="evidence" value="ECO:0007669"/>
    <property type="project" value="TreeGrafter"/>
</dbReference>
<evidence type="ECO:0000313" key="9">
    <source>
        <dbReference type="Proteomes" id="UP000014680"/>
    </source>
</evidence>
<dbReference type="PROSITE" id="PS51263">
    <property type="entry name" value="ADF_H"/>
    <property type="match status" value="1"/>
</dbReference>
<keyword evidence="9" id="KW-1185">Reference proteome</keyword>
<dbReference type="KEGG" id="eiv:EIN_170860"/>
<comment type="subcellular location">
    <subcellularLocation>
        <location evidence="1">Cytoplasm</location>
        <location evidence="1">Cytoskeleton</location>
    </subcellularLocation>
</comment>
<dbReference type="OrthoDB" id="20822at2759"/>
<dbReference type="Pfam" id="PF00241">
    <property type="entry name" value="Cofilin_ADF"/>
    <property type="match status" value="1"/>
</dbReference>
<evidence type="ECO:0000256" key="6">
    <source>
        <dbReference type="ARBA" id="ARBA00069392"/>
    </source>
</evidence>
<organism evidence="8 9">
    <name type="scientific">Entamoeba invadens IP1</name>
    <dbReference type="NCBI Taxonomy" id="370355"/>
    <lineage>
        <taxon>Eukaryota</taxon>
        <taxon>Amoebozoa</taxon>
        <taxon>Evosea</taxon>
        <taxon>Archamoebae</taxon>
        <taxon>Mastigamoebida</taxon>
        <taxon>Entamoebidae</taxon>
        <taxon>Entamoeba</taxon>
    </lineage>
</organism>
<dbReference type="InterPro" id="IPR002108">
    <property type="entry name" value="ADF-H"/>
</dbReference>
<dbReference type="FunFam" id="3.40.20.10:FF:000018">
    <property type="entry name" value="Coactosin-like 1"/>
    <property type="match status" value="1"/>
</dbReference>
<dbReference type="InterPro" id="IPR029006">
    <property type="entry name" value="ADF-H/Gelsolin-like_dom_sf"/>
</dbReference>
<dbReference type="OMA" id="MEANIVN"/>
<dbReference type="GeneID" id="14883649"/>
<dbReference type="PANTHER" id="PTHR10829">
    <property type="entry name" value="CORTACTIN AND DREBRIN"/>
    <property type="match status" value="1"/>
</dbReference>
<dbReference type="VEuPathDB" id="AmoebaDB:EIN_170860"/>
<dbReference type="GO" id="GO:0005884">
    <property type="term" value="C:actin filament"/>
    <property type="evidence" value="ECO:0007669"/>
    <property type="project" value="TreeGrafter"/>
</dbReference>